<keyword evidence="1" id="KW-0645">Protease</keyword>
<proteinExistence type="predicted"/>
<dbReference type="InterPro" id="IPR015500">
    <property type="entry name" value="Peptidase_S8_subtilisin-rel"/>
</dbReference>
<name>A0A411X256_9BURK</name>
<dbReference type="GO" id="GO:0004252">
    <property type="term" value="F:serine-type endopeptidase activity"/>
    <property type="evidence" value="ECO:0007669"/>
    <property type="project" value="InterPro"/>
</dbReference>
<dbReference type="OrthoDB" id="8740990at2"/>
<evidence type="ECO:0000313" key="6">
    <source>
        <dbReference type="EMBL" id="QBI03049.1"/>
    </source>
</evidence>
<dbReference type="CDD" id="cd00306">
    <property type="entry name" value="Peptidases_S8_S53"/>
    <property type="match status" value="1"/>
</dbReference>
<organism evidence="5 8">
    <name type="scientific">Pseudoduganella albidiflava</name>
    <dbReference type="NCBI Taxonomy" id="321983"/>
    <lineage>
        <taxon>Bacteria</taxon>
        <taxon>Pseudomonadati</taxon>
        <taxon>Pseudomonadota</taxon>
        <taxon>Betaproteobacteria</taxon>
        <taxon>Burkholderiales</taxon>
        <taxon>Oxalobacteraceae</taxon>
        <taxon>Telluria group</taxon>
        <taxon>Pseudoduganella</taxon>
    </lineage>
</organism>
<keyword evidence="2" id="KW-0378">Hydrolase</keyword>
<evidence type="ECO:0000256" key="1">
    <source>
        <dbReference type="ARBA" id="ARBA00022670"/>
    </source>
</evidence>
<sequence length="968" mass="102519">MNTSLQGPVAGRWRLAAVFLFVAMLVACGGGTEQPKQGAARYLAAAAKAVDNPEGVVISGLQLKVERRISRTVFEYEYEVQVRNDGAALKDFVAQITSSGPGTTIIDGRAALASLPAGATTALNDRVVLRQDRTMPFQPASLAWHLSGSSGIVSALPGAPSDPALNAIVEFDSDPPFPGNEFEMDGARGAPVLRSKVVFGLVEGATVGQVNALLQSLNAEIVRSYEKTAVLEVRIADPGSLAALDDLLETLRGHPVVGFALPVSLEPANALPEPYLGQNPPALDYVAHQLSVKAAATWNARRAVEISGRSSGPVLLVADYFGNGTPADSLNAWLPAQPSHDGFLTWELNPHGYHVLGIAAASFGPAGGTSSTEAITGIYSAGPPLSVDVTDLTFWRAFCDSPERERPCSGKTTSDRLRSLLQLHANSGRKVVLNTSLGYNGPDTGLTISEADAQKEYWLLLIRGGHGNVASPLENLYFHAAAAGNRADLPARQNIGWTRAAIDGFLLNTAVVENRVHLLAPPYSPACLAANSSFGGNLSAIGANPRAHPNNGVWSYGSAEGTPRRLGGTSMASPQVAGLAALFWAIRDDLTGPQLLRVMTGHAVPAPTPCRADAPVIDTYATVLAADDPEALLGPMGDPAKAPVRMAILDVDQDGEFTNDDARAFVDAFVASAGGSAFVPIRTRTVAGRTVDMSRFDLNAEGNVGGAGTARFNLDVDYDAERKSRYGMVRYEPVRPQLVELDENAVTDFQILCYYIHSPLRRDSKGTLADLGQYLSSQGLSCIGPLVGVEIRIADLNTGWGGLPATIRMSQLYPVSRIAFQLVGNSATCGSQGQPLGERGSPLFSNSVDANALFHGARVVTGVPYQLSSGAPNLNNCSSFFAYKAVQVDGELQPLVKLWANATGRTVFGFSGPRSDWEYQVRYYSGDPELQYSDKKVSVGLVANSGVYVESFRSVQNSLSYLLGPPVQ</sequence>
<evidence type="ECO:0000313" key="5">
    <source>
        <dbReference type="EMBL" id="GGY58551.1"/>
    </source>
</evidence>
<dbReference type="RefSeq" id="WP_131147157.1">
    <property type="nucleotide sequence ID" value="NZ_BMWV01000012.1"/>
</dbReference>
<dbReference type="InterPro" id="IPR000209">
    <property type="entry name" value="Peptidase_S8/S53_dom"/>
</dbReference>
<protein>
    <recommendedName>
        <fullName evidence="4">Peptidase S8/S53 domain-containing protein</fullName>
    </recommendedName>
</protein>
<dbReference type="EMBL" id="CP036401">
    <property type="protein sequence ID" value="QBI03049.1"/>
    <property type="molecule type" value="Genomic_DNA"/>
</dbReference>
<dbReference type="EMBL" id="BMWV01000012">
    <property type="protein sequence ID" value="GGY58551.1"/>
    <property type="molecule type" value="Genomic_DNA"/>
</dbReference>
<feature type="domain" description="Peptidase S8/S53" evidence="4">
    <location>
        <begin position="348"/>
        <end position="600"/>
    </location>
</feature>
<reference evidence="5" key="3">
    <citation type="submission" date="2022-12" db="EMBL/GenBank/DDBJ databases">
        <authorList>
            <person name="Sun Q."/>
            <person name="Kim S."/>
        </authorList>
    </citation>
    <scope>NUCLEOTIDE SEQUENCE</scope>
    <source>
        <strain evidence="5">KCTC 12343</strain>
    </source>
</reference>
<evidence type="ECO:0000256" key="2">
    <source>
        <dbReference type="ARBA" id="ARBA00022801"/>
    </source>
</evidence>
<accession>A0A411X256</accession>
<dbReference type="SUPFAM" id="SSF52743">
    <property type="entry name" value="Subtilisin-like"/>
    <property type="match status" value="1"/>
</dbReference>
<evidence type="ECO:0000259" key="4">
    <source>
        <dbReference type="Pfam" id="PF00082"/>
    </source>
</evidence>
<gene>
    <name evidence="6" type="ORF">EYF70_21055</name>
    <name evidence="5" type="ORF">GCM10007387_46370</name>
</gene>
<dbReference type="Pfam" id="PF00082">
    <property type="entry name" value="Peptidase_S8"/>
    <property type="match status" value="1"/>
</dbReference>
<dbReference type="Proteomes" id="UP000292307">
    <property type="component" value="Chromosome"/>
</dbReference>
<dbReference type="Proteomes" id="UP000628442">
    <property type="component" value="Unassembled WGS sequence"/>
</dbReference>
<evidence type="ECO:0000313" key="8">
    <source>
        <dbReference type="Proteomes" id="UP000628442"/>
    </source>
</evidence>
<keyword evidence="3" id="KW-0720">Serine protease</keyword>
<reference evidence="6 7" key="2">
    <citation type="submission" date="2019-02" db="EMBL/GenBank/DDBJ databases">
        <title>Draft Genome Sequences of Six Type Strains of the Genus Massilia.</title>
        <authorList>
            <person name="Miess H."/>
            <person name="Frediansyhah A."/>
            <person name="Gross H."/>
        </authorList>
    </citation>
    <scope>NUCLEOTIDE SEQUENCE [LARGE SCALE GENOMIC DNA]</scope>
    <source>
        <strain evidence="6 7">DSM 17472</strain>
    </source>
</reference>
<evidence type="ECO:0000256" key="3">
    <source>
        <dbReference type="ARBA" id="ARBA00022825"/>
    </source>
</evidence>
<dbReference type="AlphaFoldDB" id="A0A411X256"/>
<dbReference type="GO" id="GO:0006508">
    <property type="term" value="P:proteolysis"/>
    <property type="evidence" value="ECO:0007669"/>
    <property type="project" value="UniProtKB-KW"/>
</dbReference>
<dbReference type="PROSITE" id="PS00138">
    <property type="entry name" value="SUBTILASE_SER"/>
    <property type="match status" value="1"/>
</dbReference>
<dbReference type="PRINTS" id="PR00723">
    <property type="entry name" value="SUBTILISIN"/>
</dbReference>
<dbReference type="InterPro" id="IPR036852">
    <property type="entry name" value="Peptidase_S8/S53_dom_sf"/>
</dbReference>
<dbReference type="Gene3D" id="3.40.50.200">
    <property type="entry name" value="Peptidase S8/S53 domain"/>
    <property type="match status" value="1"/>
</dbReference>
<keyword evidence="7" id="KW-1185">Reference proteome</keyword>
<dbReference type="InterPro" id="IPR023828">
    <property type="entry name" value="Peptidase_S8_Ser-AS"/>
</dbReference>
<evidence type="ECO:0000313" key="7">
    <source>
        <dbReference type="Proteomes" id="UP000292307"/>
    </source>
</evidence>
<reference evidence="5" key="1">
    <citation type="journal article" date="2014" name="Int. J. Syst. Evol. Microbiol.">
        <title>Complete genome sequence of Corynebacterium casei LMG S-19264T (=DSM 44701T), isolated from a smear-ripened cheese.</title>
        <authorList>
            <consortium name="US DOE Joint Genome Institute (JGI-PGF)"/>
            <person name="Walter F."/>
            <person name="Albersmeier A."/>
            <person name="Kalinowski J."/>
            <person name="Ruckert C."/>
        </authorList>
    </citation>
    <scope>NUCLEOTIDE SEQUENCE</scope>
    <source>
        <strain evidence="5">KCTC 12343</strain>
    </source>
</reference>